<proteinExistence type="inferred from homology"/>
<evidence type="ECO:0000256" key="6">
    <source>
        <dbReference type="ARBA" id="ARBA00022837"/>
    </source>
</evidence>
<accession>A0A917QPI1</accession>
<dbReference type="Pfam" id="PF07519">
    <property type="entry name" value="Tannase"/>
    <property type="match status" value="1"/>
</dbReference>
<evidence type="ECO:0000313" key="10">
    <source>
        <dbReference type="Proteomes" id="UP000612956"/>
    </source>
</evidence>
<dbReference type="GO" id="GO:0052689">
    <property type="term" value="F:carboxylic ester hydrolase activity"/>
    <property type="evidence" value="ECO:0007669"/>
    <property type="project" value="UniProtKB-KW"/>
</dbReference>
<organism evidence="9 10">
    <name type="scientific">Nocardia camponoti</name>
    <dbReference type="NCBI Taxonomy" id="1616106"/>
    <lineage>
        <taxon>Bacteria</taxon>
        <taxon>Bacillati</taxon>
        <taxon>Actinomycetota</taxon>
        <taxon>Actinomycetes</taxon>
        <taxon>Mycobacteriales</taxon>
        <taxon>Nocardiaceae</taxon>
        <taxon>Nocardia</taxon>
    </lineage>
</organism>
<keyword evidence="2" id="KW-0719">Serine esterase</keyword>
<dbReference type="PANTHER" id="PTHR33938:SF8">
    <property type="entry name" value="CARBOXYLIC ESTER HYDROLASE"/>
    <property type="match status" value="1"/>
</dbReference>
<evidence type="ECO:0000256" key="7">
    <source>
        <dbReference type="ARBA" id="ARBA00023157"/>
    </source>
</evidence>
<name>A0A917QPI1_9NOCA</name>
<feature type="chain" id="PRO_5038970432" evidence="8">
    <location>
        <begin position="18"/>
        <end position="526"/>
    </location>
</feature>
<dbReference type="GO" id="GO:0046872">
    <property type="term" value="F:metal ion binding"/>
    <property type="evidence" value="ECO:0007669"/>
    <property type="project" value="UniProtKB-KW"/>
</dbReference>
<keyword evidence="4 8" id="KW-0732">Signal</keyword>
<dbReference type="InterPro" id="IPR029058">
    <property type="entry name" value="AB_hydrolase_fold"/>
</dbReference>
<comment type="caution">
    <text evidence="9">The sequence shown here is derived from an EMBL/GenBank/DDBJ whole genome shotgun (WGS) entry which is preliminary data.</text>
</comment>
<dbReference type="AlphaFoldDB" id="A0A917QPI1"/>
<evidence type="ECO:0000256" key="3">
    <source>
        <dbReference type="ARBA" id="ARBA00022723"/>
    </source>
</evidence>
<keyword evidence="3" id="KW-0479">Metal-binding</keyword>
<reference evidence="9" key="2">
    <citation type="submission" date="2020-09" db="EMBL/GenBank/DDBJ databases">
        <authorList>
            <person name="Sun Q."/>
            <person name="Zhou Y."/>
        </authorList>
    </citation>
    <scope>NUCLEOTIDE SEQUENCE</scope>
    <source>
        <strain evidence="9">CGMCC 4.7278</strain>
    </source>
</reference>
<dbReference type="Proteomes" id="UP000612956">
    <property type="component" value="Unassembled WGS sequence"/>
</dbReference>
<keyword evidence="5" id="KW-0378">Hydrolase</keyword>
<evidence type="ECO:0000256" key="8">
    <source>
        <dbReference type="SAM" id="SignalP"/>
    </source>
</evidence>
<comment type="similarity">
    <text evidence="1">Belongs to the tannase family.</text>
</comment>
<dbReference type="SUPFAM" id="SSF53474">
    <property type="entry name" value="alpha/beta-Hydrolases"/>
    <property type="match status" value="1"/>
</dbReference>
<keyword evidence="7" id="KW-1015">Disulfide bond</keyword>
<feature type="signal peptide" evidence="8">
    <location>
        <begin position="1"/>
        <end position="17"/>
    </location>
</feature>
<keyword evidence="6" id="KW-0106">Calcium</keyword>
<protein>
    <submittedName>
        <fullName evidence="9">Tannase</fullName>
    </submittedName>
</protein>
<dbReference type="InterPro" id="IPR011118">
    <property type="entry name" value="Tannase/feruloyl_esterase"/>
</dbReference>
<keyword evidence="10" id="KW-1185">Reference proteome</keyword>
<evidence type="ECO:0000313" key="9">
    <source>
        <dbReference type="EMBL" id="GGK62151.1"/>
    </source>
</evidence>
<dbReference type="PANTHER" id="PTHR33938">
    <property type="entry name" value="FERULOYL ESTERASE B-RELATED"/>
    <property type="match status" value="1"/>
</dbReference>
<evidence type="ECO:0000256" key="2">
    <source>
        <dbReference type="ARBA" id="ARBA00022487"/>
    </source>
</evidence>
<evidence type="ECO:0000256" key="5">
    <source>
        <dbReference type="ARBA" id="ARBA00022801"/>
    </source>
</evidence>
<sequence length="526" mass="56086">MKRSAATLVGVAITVAAAVFVPRALSESAPTCEFASLAAPEGTVIESVVTRAHEAGTFEVPTAKPGKGYQVPDVRAYCQVTVTLAHPGAGDHVKADVWLPNAGWNGRLQALGGAAFSAGNDGGALALAVKDGYAAATTDAGVGERFDTRWALRPNGTVDTELLRNFGSRSQHDLAVLSKNLILSFYGKAVSYSYWRGCSTGGRQGYAAAQQHPGDYNGILANSPAISWNQFQLAGLWPQVVMNEAHTYPSKCVFAAVNRAVVSACDARDGAVDGLVSDLARCDFDPRTLVGTSVLCEGKSVTITEADAEVVRRIWDGPRDASGKRLWAGLPVGADFAYLAETKGDHGSPFVIPARWVSYFLKKDPKFDVATLTSAQLVELFTDATEFDSIIGSDNPDLSRFAQAGGKLLTVHEEWDQLVFPHGTIEYREKVEAKLGARVDDFYRVFVAPSSSHCALGTKTPDFAALVDWVEKGKAPDTLRAELTNVDGKPVQRNLCRYPTISHYPGHGSLTDPNSFTCVAPSVSGG</sequence>
<gene>
    <name evidence="9" type="ORF">GCM10011591_38010</name>
</gene>
<reference evidence="9" key="1">
    <citation type="journal article" date="2014" name="Int. J. Syst. Evol. Microbiol.">
        <title>Complete genome sequence of Corynebacterium casei LMG S-19264T (=DSM 44701T), isolated from a smear-ripened cheese.</title>
        <authorList>
            <consortium name="US DOE Joint Genome Institute (JGI-PGF)"/>
            <person name="Walter F."/>
            <person name="Albersmeier A."/>
            <person name="Kalinowski J."/>
            <person name="Ruckert C."/>
        </authorList>
    </citation>
    <scope>NUCLEOTIDE SEQUENCE</scope>
    <source>
        <strain evidence="9">CGMCC 4.7278</strain>
    </source>
</reference>
<dbReference type="EMBL" id="BMMW01000004">
    <property type="protein sequence ID" value="GGK62151.1"/>
    <property type="molecule type" value="Genomic_DNA"/>
</dbReference>
<evidence type="ECO:0000256" key="4">
    <source>
        <dbReference type="ARBA" id="ARBA00022729"/>
    </source>
</evidence>
<dbReference type="RefSeq" id="WP_188830394.1">
    <property type="nucleotide sequence ID" value="NZ_BMMW01000004.1"/>
</dbReference>
<evidence type="ECO:0000256" key="1">
    <source>
        <dbReference type="ARBA" id="ARBA00006249"/>
    </source>
</evidence>